<dbReference type="OrthoDB" id="9816550at2"/>
<evidence type="ECO:0000256" key="2">
    <source>
        <dbReference type="ARBA" id="ARBA00022801"/>
    </source>
</evidence>
<dbReference type="InterPro" id="IPR000805">
    <property type="entry name" value="Glyco_hydro_26"/>
</dbReference>
<sequence>MSRRRPPAAVVVTALATAATLAAGTAPATAGDPSVTGTLDYLRSISGTGTIAGQHNKEPNSDPARWTRRVHEITGDHPGLWGGDFLFAQDDVDNRPTMVDQAVNEWANGAVVTLTWHVCPPTQGTSCTWEDGVTSSLSEEQWGELMTDGSPLNQAWKARLDEAVPYLRELRDAGVQVLWRPLHEMNEGWSWWGGRPGPEGSAGLYRITHDYLTGRQGLDNLIWNWNVKDVEIGSIGDYWPGDELVDVASLDIWAKDEPSTEDYEAMRAVAGDRPIALGEVGRVPRPETLDAQPLWTYFMVWAEYLDTTEPAELQRTYWDDRVLVLDELDRGD</sequence>
<dbReference type="PRINTS" id="PR00739">
    <property type="entry name" value="GLHYDRLASE26"/>
</dbReference>
<keyword evidence="2 4" id="KW-0378">Hydrolase</keyword>
<dbReference type="GO" id="GO:0016985">
    <property type="term" value="F:mannan endo-1,4-beta-mannosidase activity"/>
    <property type="evidence" value="ECO:0007669"/>
    <property type="project" value="InterPro"/>
</dbReference>
<dbReference type="GO" id="GO:0006080">
    <property type="term" value="P:substituted mannan metabolic process"/>
    <property type="evidence" value="ECO:0007669"/>
    <property type="project" value="InterPro"/>
</dbReference>
<dbReference type="RefSeq" id="WP_094864002.1">
    <property type="nucleotide sequence ID" value="NZ_NKYE01000010.1"/>
</dbReference>
<dbReference type="EMBL" id="NKYE01000010">
    <property type="protein sequence ID" value="OZM71958.1"/>
    <property type="molecule type" value="Genomic_DNA"/>
</dbReference>
<dbReference type="Pfam" id="PF02156">
    <property type="entry name" value="Glyco_hydro_26"/>
    <property type="match status" value="1"/>
</dbReference>
<evidence type="ECO:0000256" key="1">
    <source>
        <dbReference type="ARBA" id="ARBA00007754"/>
    </source>
</evidence>
<evidence type="ECO:0000313" key="8">
    <source>
        <dbReference type="Proteomes" id="UP000242444"/>
    </source>
</evidence>
<feature type="active site" description="Proton donor" evidence="4">
    <location>
        <position position="184"/>
    </location>
</feature>
<feature type="active site" description="Nucleophile" evidence="4">
    <location>
        <position position="279"/>
    </location>
</feature>
<evidence type="ECO:0000256" key="4">
    <source>
        <dbReference type="PROSITE-ProRule" id="PRU01100"/>
    </source>
</evidence>
<evidence type="ECO:0000313" key="7">
    <source>
        <dbReference type="EMBL" id="OZM71958.1"/>
    </source>
</evidence>
<dbReference type="AlphaFoldDB" id="A0A263D1H6"/>
<dbReference type="InterPro" id="IPR017853">
    <property type="entry name" value="GH"/>
</dbReference>
<reference evidence="7 8" key="1">
    <citation type="submission" date="2017-07" db="EMBL/GenBank/DDBJ databases">
        <title>Amycolatopsis antarcticus sp. nov., isolated from the surface of an Antarcticus brown macroalga.</title>
        <authorList>
            <person name="Wang J."/>
            <person name="Leiva S."/>
            <person name="Huang J."/>
            <person name="Huang Y."/>
        </authorList>
    </citation>
    <scope>NUCLEOTIDE SEQUENCE [LARGE SCALE GENOMIC DNA]</scope>
    <source>
        <strain evidence="7 8">AU-G6</strain>
    </source>
</reference>
<feature type="signal peptide" evidence="5">
    <location>
        <begin position="1"/>
        <end position="30"/>
    </location>
</feature>
<dbReference type="SUPFAM" id="SSF51445">
    <property type="entry name" value="(Trans)glycosidases"/>
    <property type="match status" value="1"/>
</dbReference>
<dbReference type="PANTHER" id="PTHR40079:SF4">
    <property type="entry name" value="GH26 DOMAIN-CONTAINING PROTEIN-RELATED"/>
    <property type="match status" value="1"/>
</dbReference>
<comment type="caution">
    <text evidence="7">The sequence shown here is derived from an EMBL/GenBank/DDBJ whole genome shotgun (WGS) entry which is preliminary data.</text>
</comment>
<accession>A0A263D1H6</accession>
<gene>
    <name evidence="7" type="ORF">CFN78_17610</name>
</gene>
<feature type="domain" description="GH26" evidence="6">
    <location>
        <begin position="33"/>
        <end position="326"/>
    </location>
</feature>
<feature type="chain" id="PRO_5038838291" evidence="5">
    <location>
        <begin position="31"/>
        <end position="332"/>
    </location>
</feature>
<dbReference type="PROSITE" id="PS51764">
    <property type="entry name" value="GH26"/>
    <property type="match status" value="1"/>
</dbReference>
<dbReference type="Gene3D" id="3.20.20.80">
    <property type="entry name" value="Glycosidases"/>
    <property type="match status" value="1"/>
</dbReference>
<keyword evidence="3 4" id="KW-0326">Glycosidase</keyword>
<dbReference type="InParanoid" id="A0A263D1H6"/>
<keyword evidence="8" id="KW-1185">Reference proteome</keyword>
<evidence type="ECO:0000256" key="3">
    <source>
        <dbReference type="ARBA" id="ARBA00023295"/>
    </source>
</evidence>
<protein>
    <submittedName>
        <fullName evidence="7">Glycosyl hydrolase</fullName>
    </submittedName>
</protein>
<keyword evidence="5" id="KW-0732">Signal</keyword>
<dbReference type="InterPro" id="IPR022790">
    <property type="entry name" value="GH26_dom"/>
</dbReference>
<dbReference type="PANTHER" id="PTHR40079">
    <property type="entry name" value="MANNAN ENDO-1,4-BETA-MANNOSIDASE E-RELATED"/>
    <property type="match status" value="1"/>
</dbReference>
<dbReference type="Proteomes" id="UP000242444">
    <property type="component" value="Unassembled WGS sequence"/>
</dbReference>
<evidence type="ECO:0000256" key="5">
    <source>
        <dbReference type="SAM" id="SignalP"/>
    </source>
</evidence>
<evidence type="ECO:0000259" key="6">
    <source>
        <dbReference type="PROSITE" id="PS51764"/>
    </source>
</evidence>
<organism evidence="7 8">
    <name type="scientific">Amycolatopsis antarctica</name>
    <dbReference type="NCBI Taxonomy" id="1854586"/>
    <lineage>
        <taxon>Bacteria</taxon>
        <taxon>Bacillati</taxon>
        <taxon>Actinomycetota</taxon>
        <taxon>Actinomycetes</taxon>
        <taxon>Pseudonocardiales</taxon>
        <taxon>Pseudonocardiaceae</taxon>
        <taxon>Amycolatopsis</taxon>
    </lineage>
</organism>
<name>A0A263D1H6_9PSEU</name>
<proteinExistence type="inferred from homology"/>
<comment type="similarity">
    <text evidence="1 4">Belongs to the glycosyl hydrolase 26 family.</text>
</comment>